<accession>A0A501WPG9</accession>
<evidence type="ECO:0000256" key="1">
    <source>
        <dbReference type="ARBA" id="ARBA00022649"/>
    </source>
</evidence>
<dbReference type="Pfam" id="PF05016">
    <property type="entry name" value="ParE_toxin"/>
    <property type="match status" value="1"/>
</dbReference>
<dbReference type="InterPro" id="IPR007712">
    <property type="entry name" value="RelE/ParE_toxin"/>
</dbReference>
<organism evidence="2 3">
    <name type="scientific">Maribrevibacterium harenarium</name>
    <dbReference type="NCBI Taxonomy" id="2589817"/>
    <lineage>
        <taxon>Bacteria</taxon>
        <taxon>Pseudomonadati</taxon>
        <taxon>Pseudomonadota</taxon>
        <taxon>Gammaproteobacteria</taxon>
        <taxon>Oceanospirillales</taxon>
        <taxon>Oceanospirillaceae</taxon>
        <taxon>Maribrevibacterium</taxon>
    </lineage>
</organism>
<name>A0A501WPG9_9GAMM</name>
<dbReference type="InterPro" id="IPR035093">
    <property type="entry name" value="RelE/ParE_toxin_dom_sf"/>
</dbReference>
<gene>
    <name evidence="2" type="ORF">FJM67_12340</name>
</gene>
<dbReference type="Gene3D" id="3.30.2310.20">
    <property type="entry name" value="RelE-like"/>
    <property type="match status" value="1"/>
</dbReference>
<protein>
    <submittedName>
        <fullName evidence="2">Type II toxin-antitoxin system RelE/ParE family toxin</fullName>
    </submittedName>
</protein>
<evidence type="ECO:0000313" key="2">
    <source>
        <dbReference type="EMBL" id="TPE49187.1"/>
    </source>
</evidence>
<keyword evidence="3" id="KW-1185">Reference proteome</keyword>
<sequence>MAYRISVRKEAQADIYHAFSYYSQISSSLGGDFLESIDEVMSRISDGPLHYQIVYRDIRRALCRRYPYAVFYQVHENILLVFGVFHIHKNPQEWQDRSP</sequence>
<dbReference type="RefSeq" id="WP_140589715.1">
    <property type="nucleotide sequence ID" value="NZ_VFRR01000026.1"/>
</dbReference>
<proteinExistence type="predicted"/>
<dbReference type="Proteomes" id="UP000315901">
    <property type="component" value="Unassembled WGS sequence"/>
</dbReference>
<dbReference type="EMBL" id="VFRR01000026">
    <property type="protein sequence ID" value="TPE49187.1"/>
    <property type="molecule type" value="Genomic_DNA"/>
</dbReference>
<evidence type="ECO:0000313" key="3">
    <source>
        <dbReference type="Proteomes" id="UP000315901"/>
    </source>
</evidence>
<keyword evidence="1" id="KW-1277">Toxin-antitoxin system</keyword>
<reference evidence="2 3" key="1">
    <citation type="submission" date="2019-06" db="EMBL/GenBank/DDBJ databases">
        <title>A novel bacterium of genus Marinomonas, isolated from coastal sand.</title>
        <authorList>
            <person name="Huang H."/>
            <person name="Mo K."/>
            <person name="Hu Y."/>
        </authorList>
    </citation>
    <scope>NUCLEOTIDE SEQUENCE [LARGE SCALE GENOMIC DNA]</scope>
    <source>
        <strain evidence="2 3">HB171799</strain>
    </source>
</reference>
<comment type="caution">
    <text evidence="2">The sequence shown here is derived from an EMBL/GenBank/DDBJ whole genome shotgun (WGS) entry which is preliminary data.</text>
</comment>
<dbReference type="OrthoDB" id="9809155at2"/>
<dbReference type="AlphaFoldDB" id="A0A501WPG9"/>